<name>A0AAW2KYW0_9LAMI</name>
<proteinExistence type="predicted"/>
<dbReference type="Pfam" id="PF02992">
    <property type="entry name" value="Transposase_21"/>
    <property type="match status" value="1"/>
</dbReference>
<dbReference type="EMBL" id="JACGWK010000016">
    <property type="protein sequence ID" value="KAL0311272.1"/>
    <property type="molecule type" value="Genomic_DNA"/>
</dbReference>
<dbReference type="AlphaFoldDB" id="A0AAW2KYW0"/>
<reference evidence="1" key="1">
    <citation type="submission" date="2020-06" db="EMBL/GenBank/DDBJ databases">
        <authorList>
            <person name="Li T."/>
            <person name="Hu X."/>
            <person name="Zhang T."/>
            <person name="Song X."/>
            <person name="Zhang H."/>
            <person name="Dai N."/>
            <person name="Sheng W."/>
            <person name="Hou X."/>
            <person name="Wei L."/>
        </authorList>
    </citation>
    <scope>NUCLEOTIDE SEQUENCE</scope>
    <source>
        <strain evidence="1">G01</strain>
        <tissue evidence="1">Leaf</tissue>
    </source>
</reference>
<protein>
    <recommendedName>
        <fullName evidence="2">FLZ-type domain-containing protein</fullName>
    </recommendedName>
</protein>
<reference evidence="1" key="2">
    <citation type="journal article" date="2024" name="Plant">
        <title>Genomic evolution and insights into agronomic trait innovations of Sesamum species.</title>
        <authorList>
            <person name="Miao H."/>
            <person name="Wang L."/>
            <person name="Qu L."/>
            <person name="Liu H."/>
            <person name="Sun Y."/>
            <person name="Le M."/>
            <person name="Wang Q."/>
            <person name="Wei S."/>
            <person name="Zheng Y."/>
            <person name="Lin W."/>
            <person name="Duan Y."/>
            <person name="Cao H."/>
            <person name="Xiong S."/>
            <person name="Wang X."/>
            <person name="Wei L."/>
            <person name="Li C."/>
            <person name="Ma Q."/>
            <person name="Ju M."/>
            <person name="Zhao R."/>
            <person name="Li G."/>
            <person name="Mu C."/>
            <person name="Tian Q."/>
            <person name="Mei H."/>
            <person name="Zhang T."/>
            <person name="Gao T."/>
            <person name="Zhang H."/>
        </authorList>
    </citation>
    <scope>NUCLEOTIDE SEQUENCE</scope>
    <source>
        <strain evidence="1">G01</strain>
    </source>
</reference>
<organism evidence="1">
    <name type="scientific">Sesamum angustifolium</name>
    <dbReference type="NCBI Taxonomy" id="2727405"/>
    <lineage>
        <taxon>Eukaryota</taxon>
        <taxon>Viridiplantae</taxon>
        <taxon>Streptophyta</taxon>
        <taxon>Embryophyta</taxon>
        <taxon>Tracheophyta</taxon>
        <taxon>Spermatophyta</taxon>
        <taxon>Magnoliopsida</taxon>
        <taxon>eudicotyledons</taxon>
        <taxon>Gunneridae</taxon>
        <taxon>Pentapetalae</taxon>
        <taxon>asterids</taxon>
        <taxon>lamiids</taxon>
        <taxon>Lamiales</taxon>
        <taxon>Pedaliaceae</taxon>
        <taxon>Sesamum</taxon>
    </lineage>
</organism>
<accession>A0AAW2KYW0</accession>
<gene>
    <name evidence="1" type="ORF">Sangu_2421900</name>
</gene>
<sequence length="66" mass="7680">MNDLPAYGMVSRWSTAGVMGCSVCMEDMRALYLQKGRKVCYFDCHRQFHPMDHPYVGTRKHPLRTV</sequence>
<dbReference type="InterPro" id="IPR004242">
    <property type="entry name" value="Transposase_21"/>
</dbReference>
<evidence type="ECO:0000313" key="1">
    <source>
        <dbReference type="EMBL" id="KAL0311272.1"/>
    </source>
</evidence>
<evidence type="ECO:0008006" key="2">
    <source>
        <dbReference type="Google" id="ProtNLM"/>
    </source>
</evidence>
<comment type="caution">
    <text evidence="1">The sequence shown here is derived from an EMBL/GenBank/DDBJ whole genome shotgun (WGS) entry which is preliminary data.</text>
</comment>